<sequence length="110" mass="11988">MIFNPKILNPVLWIDPLISPGEICHKWKPPVPGSFKLNTDGAVKESPGPGGLGGVIRTIEVTRSLAFISKEAHDNSILARLLMEKLGAAMPTDIFREQNKVSDKLSKEGL</sequence>
<reference evidence="1" key="1">
    <citation type="journal article" date="2014" name="Nat. Genet.">
        <title>The genome of the stress-tolerant wild tomato species Solanum pennellii.</title>
        <authorList>
            <person name="Bolger A."/>
            <person name="Scossa F."/>
            <person name="Bolger M.E."/>
            <person name="Lanz C."/>
            <person name="Maumus F."/>
            <person name="Tohge T."/>
            <person name="Quesneville H."/>
            <person name="Alseekh S."/>
            <person name="Sorensen I."/>
            <person name="Lichtenstein G."/>
            <person name="Fich E.A."/>
            <person name="Conte M."/>
            <person name="Keller H."/>
            <person name="Schneeberger K."/>
            <person name="Schwacke R."/>
            <person name="Ofner I."/>
            <person name="Vrebalov J."/>
            <person name="Xu Y."/>
            <person name="Osorio S."/>
            <person name="Aflitos S.A."/>
            <person name="Schijlen E."/>
            <person name="Jimenez-Gomez J.M."/>
            <person name="Ryngajllo M."/>
            <person name="Kimura S."/>
            <person name="Kumar R."/>
            <person name="Koenig D."/>
            <person name="Headland L.R."/>
            <person name="Maloof J.N."/>
            <person name="Sinha N."/>
            <person name="van Ham R.C."/>
            <person name="Lankhorst R.K."/>
            <person name="Mao L."/>
            <person name="Vogel A."/>
            <person name="Arsova B."/>
            <person name="Panstruga R."/>
            <person name="Fei Z."/>
            <person name="Rose J.K."/>
            <person name="Zamir D."/>
            <person name="Carrari F."/>
            <person name="Giovannoni J.J."/>
            <person name="Weigel D."/>
            <person name="Usadel B."/>
            <person name="Fernie A.R."/>
        </authorList>
    </citation>
    <scope>NUCLEOTIDE SEQUENCE [LARGE SCALE GENOMIC DNA]</scope>
    <source>
        <strain evidence="1">cv. LA0716</strain>
    </source>
</reference>
<dbReference type="RefSeq" id="XP_027775119.1">
    <property type="nucleotide sequence ID" value="XM_027919318.1"/>
</dbReference>
<reference evidence="2" key="2">
    <citation type="submission" date="2025-08" db="UniProtKB">
        <authorList>
            <consortium name="RefSeq"/>
        </authorList>
    </citation>
    <scope>IDENTIFICATION</scope>
</reference>
<evidence type="ECO:0000313" key="1">
    <source>
        <dbReference type="Proteomes" id="UP000694930"/>
    </source>
</evidence>
<dbReference type="PANTHER" id="PTHR47723:SF19">
    <property type="entry name" value="POLYNUCLEOTIDYL TRANSFERASE, RIBONUCLEASE H-LIKE SUPERFAMILY PROTEIN"/>
    <property type="match status" value="1"/>
</dbReference>
<name>A0ABM1VHA1_SOLPN</name>
<proteinExistence type="predicted"/>
<dbReference type="GeneID" id="114078446"/>
<accession>A0ABM1VHA1</accession>
<protein>
    <submittedName>
        <fullName evidence="2">Uncharacterized protein LOC114078446</fullName>
    </submittedName>
</protein>
<organism evidence="1 2">
    <name type="scientific">Solanum pennellii</name>
    <name type="common">Tomato</name>
    <name type="synonym">Lycopersicon pennellii</name>
    <dbReference type="NCBI Taxonomy" id="28526"/>
    <lineage>
        <taxon>Eukaryota</taxon>
        <taxon>Viridiplantae</taxon>
        <taxon>Streptophyta</taxon>
        <taxon>Embryophyta</taxon>
        <taxon>Tracheophyta</taxon>
        <taxon>Spermatophyta</taxon>
        <taxon>Magnoliopsida</taxon>
        <taxon>eudicotyledons</taxon>
        <taxon>Gunneridae</taxon>
        <taxon>Pentapetalae</taxon>
        <taxon>asterids</taxon>
        <taxon>lamiids</taxon>
        <taxon>Solanales</taxon>
        <taxon>Solanaceae</taxon>
        <taxon>Solanoideae</taxon>
        <taxon>Solaneae</taxon>
        <taxon>Solanum</taxon>
        <taxon>Solanum subgen. Lycopersicon</taxon>
    </lineage>
</organism>
<dbReference type="PANTHER" id="PTHR47723">
    <property type="entry name" value="OS05G0353850 PROTEIN"/>
    <property type="match status" value="1"/>
</dbReference>
<keyword evidence="1" id="KW-1185">Reference proteome</keyword>
<evidence type="ECO:0000313" key="2">
    <source>
        <dbReference type="RefSeq" id="XP_027775119.1"/>
    </source>
</evidence>
<dbReference type="InterPro" id="IPR053151">
    <property type="entry name" value="RNase_H-like"/>
</dbReference>
<gene>
    <name evidence="2" type="primary">LOC114078446</name>
</gene>
<dbReference type="Proteomes" id="UP000694930">
    <property type="component" value="Chromosome 8"/>
</dbReference>